<evidence type="ECO:0000313" key="17">
    <source>
        <dbReference type="Proteomes" id="UP000250080"/>
    </source>
</evidence>
<keyword evidence="7" id="KW-0032">Aminotransferase</keyword>
<evidence type="ECO:0000256" key="10">
    <source>
        <dbReference type="ARBA" id="ARBA00022898"/>
    </source>
</evidence>
<keyword evidence="11" id="KW-0100">Branched-chain amino acid biosynthesis</keyword>
<dbReference type="UniPathway" id="UPA00047">
    <property type="reaction ID" value="UER00058"/>
</dbReference>
<dbReference type="InterPro" id="IPR043132">
    <property type="entry name" value="BCAT-like_C"/>
</dbReference>
<comment type="pathway">
    <text evidence="3">Amino-acid biosynthesis; L-valine biosynthesis; L-valine from pyruvate: step 4/4.</text>
</comment>
<dbReference type="InterPro" id="IPR036038">
    <property type="entry name" value="Aminotransferase-like"/>
</dbReference>
<gene>
    <name evidence="16" type="ORF">PFR_JS23_919</name>
</gene>
<dbReference type="OMA" id="LTEVFAC"/>
<evidence type="ECO:0000256" key="7">
    <source>
        <dbReference type="ARBA" id="ARBA00022576"/>
    </source>
</evidence>
<evidence type="ECO:0000256" key="9">
    <source>
        <dbReference type="ARBA" id="ARBA00022679"/>
    </source>
</evidence>
<dbReference type="NCBIfam" id="NF009897">
    <property type="entry name" value="PRK13357.1"/>
    <property type="match status" value="1"/>
</dbReference>
<dbReference type="PANTHER" id="PTHR11825">
    <property type="entry name" value="SUBGROUP IIII AMINOTRANSFERASE"/>
    <property type="match status" value="1"/>
</dbReference>
<sequence length="361" mass="39833">MALKFNAPSDPTYRTEADIAKINEDPGFGVHFTDHMARIDWSEDEGWVDPRLIEYGPIPMDPAGAVFHYAQEAFEGLKAYHREDGSIWLFRPERNAARFFNSSKRLALPQLPVDDFVQAVRELTRLDARWVPKEGEKSLYLRPFSIATESFLGVRPSKTVAFCVIASPVGAYFSGGVKPVDIWVESHLSRVSNGGTGDAKCGGNYAASLVPEETAFAHGCNQVMFVDNAEHRWVEELGGMNFLMITKNDELVTPPLNGNILPGVTRDSLLTIAPEMGLKPVERPIDIAEVYAGMDDGTISELFACGTAAVVTPIGSLTNEQGRHDMAVPADGGRTIALRNYLLDVQYGRREDTRGWTQRVV</sequence>
<dbReference type="PIRSF" id="PIRSF006468">
    <property type="entry name" value="BCAT1"/>
    <property type="match status" value="1"/>
</dbReference>
<organism evidence="16 17">
    <name type="scientific">Propionibacterium freudenreichii</name>
    <dbReference type="NCBI Taxonomy" id="1744"/>
    <lineage>
        <taxon>Bacteria</taxon>
        <taxon>Bacillati</taxon>
        <taxon>Actinomycetota</taxon>
        <taxon>Actinomycetes</taxon>
        <taxon>Propionibacteriales</taxon>
        <taxon>Propionibacteriaceae</taxon>
        <taxon>Propionibacterium</taxon>
    </lineage>
</organism>
<evidence type="ECO:0000256" key="4">
    <source>
        <dbReference type="ARBA" id="ARBA00005072"/>
    </source>
</evidence>
<dbReference type="Gene3D" id="3.30.470.10">
    <property type="match status" value="1"/>
</dbReference>
<dbReference type="Pfam" id="PF01063">
    <property type="entry name" value="Aminotran_4"/>
    <property type="match status" value="1"/>
</dbReference>
<evidence type="ECO:0000256" key="12">
    <source>
        <dbReference type="ARBA" id="ARBA00048212"/>
    </source>
</evidence>
<accession>A0A0A8QX47</accession>
<dbReference type="Gene3D" id="3.20.10.10">
    <property type="entry name" value="D-amino Acid Aminotransferase, subunit A, domain 2"/>
    <property type="match status" value="1"/>
</dbReference>
<dbReference type="InterPro" id="IPR033939">
    <property type="entry name" value="BCAT_family"/>
</dbReference>
<evidence type="ECO:0000313" key="16">
    <source>
        <dbReference type="EMBL" id="SCQ77813.1"/>
    </source>
</evidence>
<dbReference type="UniPathway" id="UPA00049">
    <property type="reaction ID" value="UER00062"/>
</dbReference>
<comment type="cofactor">
    <cofactor evidence="1">
        <name>pyridoxal 5'-phosphate</name>
        <dbReference type="ChEBI" id="CHEBI:597326"/>
    </cofactor>
</comment>
<dbReference type="InterPro" id="IPR043131">
    <property type="entry name" value="BCAT-like_N"/>
</dbReference>
<dbReference type="SUPFAM" id="SSF56752">
    <property type="entry name" value="D-aminoacid aminotransferase-like PLP-dependent enzymes"/>
    <property type="match status" value="1"/>
</dbReference>
<dbReference type="AlphaFoldDB" id="A0A0A8QX47"/>
<dbReference type="CDD" id="cd01557">
    <property type="entry name" value="BCAT_beta_family"/>
    <property type="match status" value="1"/>
</dbReference>
<dbReference type="OrthoDB" id="9804984at2"/>
<dbReference type="Proteomes" id="UP000250080">
    <property type="component" value="Chromosome I"/>
</dbReference>
<dbReference type="EMBL" id="LT618793">
    <property type="protein sequence ID" value="SCQ77813.1"/>
    <property type="molecule type" value="Genomic_DNA"/>
</dbReference>
<proteinExistence type="inferred from homology"/>
<dbReference type="InterPro" id="IPR001544">
    <property type="entry name" value="Aminotrans_IV"/>
</dbReference>
<evidence type="ECO:0000256" key="6">
    <source>
        <dbReference type="ARBA" id="ARBA00013053"/>
    </source>
</evidence>
<dbReference type="GO" id="GO:0009099">
    <property type="term" value="P:L-valine biosynthetic process"/>
    <property type="evidence" value="ECO:0007669"/>
    <property type="project" value="UniProtKB-UniPathway"/>
</dbReference>
<comment type="pathway">
    <text evidence="4">Amino-acid biosynthesis; L-leucine biosynthesis; L-leucine from 3-methyl-2-oxobutanoate: step 4/4.</text>
</comment>
<dbReference type="NCBIfam" id="TIGR01123">
    <property type="entry name" value="ilvE_II"/>
    <property type="match status" value="1"/>
</dbReference>
<evidence type="ECO:0000256" key="8">
    <source>
        <dbReference type="ARBA" id="ARBA00022605"/>
    </source>
</evidence>
<dbReference type="RefSeq" id="WP_013161219.1">
    <property type="nucleotide sequence ID" value="NZ_CCYN01000033.1"/>
</dbReference>
<evidence type="ECO:0000256" key="11">
    <source>
        <dbReference type="ARBA" id="ARBA00023304"/>
    </source>
</evidence>
<evidence type="ECO:0000256" key="14">
    <source>
        <dbReference type="ARBA" id="ARBA00049229"/>
    </source>
</evidence>
<dbReference type="GO" id="GO:0009097">
    <property type="term" value="P:isoleucine biosynthetic process"/>
    <property type="evidence" value="ECO:0007669"/>
    <property type="project" value="UniProtKB-UniPathway"/>
</dbReference>
<dbReference type="UniPathway" id="UPA00048">
    <property type="reaction ID" value="UER00073"/>
</dbReference>
<keyword evidence="8" id="KW-0028">Amino-acid biosynthesis</keyword>
<name>A0A0A8QX47_9ACTN</name>
<feature type="modified residue" description="N6-(pyridoxal phosphate)lysine" evidence="15">
    <location>
        <position position="200"/>
    </location>
</feature>
<dbReference type="GeneID" id="61222010"/>
<dbReference type="PANTHER" id="PTHR11825:SF44">
    <property type="entry name" value="BRANCHED-CHAIN-AMINO-ACID AMINOTRANSFERASE"/>
    <property type="match status" value="1"/>
</dbReference>
<evidence type="ECO:0000256" key="15">
    <source>
        <dbReference type="PIRSR" id="PIRSR006468-1"/>
    </source>
</evidence>
<evidence type="ECO:0000256" key="2">
    <source>
        <dbReference type="ARBA" id="ARBA00004824"/>
    </source>
</evidence>
<comment type="similarity">
    <text evidence="5">Belongs to the class-IV pyridoxal-phosphate-dependent aminotransferase family.</text>
</comment>
<dbReference type="GO" id="GO:0009098">
    <property type="term" value="P:L-leucine biosynthetic process"/>
    <property type="evidence" value="ECO:0007669"/>
    <property type="project" value="UniProtKB-UniPathway"/>
</dbReference>
<reference evidence="16 17" key="1">
    <citation type="submission" date="2016-09" db="EMBL/GenBank/DDBJ databases">
        <authorList>
            <person name="Laine KS P."/>
        </authorList>
    </citation>
    <scope>NUCLEOTIDE SEQUENCE [LARGE SCALE GENOMIC DNA]</scope>
    <source>
        <strain evidence="16">PFRJS-23</strain>
    </source>
</reference>
<keyword evidence="10" id="KW-0663">Pyridoxal phosphate</keyword>
<comment type="catalytic activity">
    <reaction evidence="12">
        <text>L-valine + 2-oxoglutarate = 3-methyl-2-oxobutanoate + L-glutamate</text>
        <dbReference type="Rhea" id="RHEA:24813"/>
        <dbReference type="ChEBI" id="CHEBI:11851"/>
        <dbReference type="ChEBI" id="CHEBI:16810"/>
        <dbReference type="ChEBI" id="CHEBI:29985"/>
        <dbReference type="ChEBI" id="CHEBI:57762"/>
        <dbReference type="EC" id="2.6.1.42"/>
    </reaction>
</comment>
<comment type="catalytic activity">
    <reaction evidence="14">
        <text>L-leucine + 2-oxoglutarate = 4-methyl-2-oxopentanoate + L-glutamate</text>
        <dbReference type="Rhea" id="RHEA:18321"/>
        <dbReference type="ChEBI" id="CHEBI:16810"/>
        <dbReference type="ChEBI" id="CHEBI:17865"/>
        <dbReference type="ChEBI" id="CHEBI:29985"/>
        <dbReference type="ChEBI" id="CHEBI:57427"/>
        <dbReference type="EC" id="2.6.1.42"/>
    </reaction>
</comment>
<evidence type="ECO:0000256" key="13">
    <source>
        <dbReference type="ARBA" id="ARBA00048798"/>
    </source>
</evidence>
<dbReference type="EC" id="2.6.1.42" evidence="6"/>
<evidence type="ECO:0000256" key="1">
    <source>
        <dbReference type="ARBA" id="ARBA00001933"/>
    </source>
</evidence>
<keyword evidence="9" id="KW-0808">Transferase</keyword>
<comment type="pathway">
    <text evidence="2">Amino-acid biosynthesis; L-isoleucine biosynthesis; L-isoleucine from 2-oxobutanoate: step 4/4.</text>
</comment>
<evidence type="ECO:0000256" key="3">
    <source>
        <dbReference type="ARBA" id="ARBA00004931"/>
    </source>
</evidence>
<evidence type="ECO:0000256" key="5">
    <source>
        <dbReference type="ARBA" id="ARBA00009320"/>
    </source>
</evidence>
<protein>
    <recommendedName>
        <fullName evidence="6">branched-chain-amino-acid transaminase</fullName>
        <ecNumber evidence="6">2.6.1.42</ecNumber>
    </recommendedName>
</protein>
<dbReference type="InterPro" id="IPR005786">
    <property type="entry name" value="B_amino_transII"/>
</dbReference>
<dbReference type="GO" id="GO:0004084">
    <property type="term" value="F:branched-chain-amino-acid transaminase activity"/>
    <property type="evidence" value="ECO:0007669"/>
    <property type="project" value="UniProtKB-EC"/>
</dbReference>
<comment type="catalytic activity">
    <reaction evidence="13">
        <text>L-isoleucine + 2-oxoglutarate = (S)-3-methyl-2-oxopentanoate + L-glutamate</text>
        <dbReference type="Rhea" id="RHEA:24801"/>
        <dbReference type="ChEBI" id="CHEBI:16810"/>
        <dbReference type="ChEBI" id="CHEBI:29985"/>
        <dbReference type="ChEBI" id="CHEBI:35146"/>
        <dbReference type="ChEBI" id="CHEBI:58045"/>
        <dbReference type="EC" id="2.6.1.42"/>
    </reaction>
</comment>